<comment type="catalytic activity">
    <reaction evidence="11">
        <text>serotonin + hexadecanoyl-CoA = N-hexadecanoyl-serotonin + CoA + H(+)</text>
        <dbReference type="Rhea" id="RHEA:51384"/>
        <dbReference type="ChEBI" id="CHEBI:15378"/>
        <dbReference type="ChEBI" id="CHEBI:57287"/>
        <dbReference type="ChEBI" id="CHEBI:57379"/>
        <dbReference type="ChEBI" id="CHEBI:134059"/>
        <dbReference type="ChEBI" id="CHEBI:350546"/>
    </reaction>
    <physiologicalReaction direction="left-to-right" evidence="11">
        <dbReference type="Rhea" id="RHEA:51385"/>
    </physiologicalReaction>
</comment>
<evidence type="ECO:0000256" key="3">
    <source>
        <dbReference type="ARBA" id="ARBA00037926"/>
    </source>
</evidence>
<dbReference type="OrthoDB" id="41532at2759"/>
<evidence type="ECO:0000256" key="12">
    <source>
        <dbReference type="ARBA" id="ARBA00052335"/>
    </source>
</evidence>
<evidence type="ECO:0000256" key="6">
    <source>
        <dbReference type="ARBA" id="ARBA00050189"/>
    </source>
</evidence>
<evidence type="ECO:0000256" key="7">
    <source>
        <dbReference type="ARBA" id="ARBA00050849"/>
    </source>
</evidence>
<organism evidence="16">
    <name type="scientific">Ceratitis capitata</name>
    <name type="common">Mediterranean fruit fly</name>
    <name type="synonym">Tephritis capitata</name>
    <dbReference type="NCBI Taxonomy" id="7213"/>
    <lineage>
        <taxon>Eukaryota</taxon>
        <taxon>Metazoa</taxon>
        <taxon>Ecdysozoa</taxon>
        <taxon>Arthropoda</taxon>
        <taxon>Hexapoda</taxon>
        <taxon>Insecta</taxon>
        <taxon>Pterygota</taxon>
        <taxon>Neoptera</taxon>
        <taxon>Endopterygota</taxon>
        <taxon>Diptera</taxon>
        <taxon>Brachycera</taxon>
        <taxon>Muscomorpha</taxon>
        <taxon>Tephritoidea</taxon>
        <taxon>Tephritidae</taxon>
        <taxon>Ceratitis</taxon>
        <taxon>Ceratitis</taxon>
    </lineage>
</organism>
<evidence type="ECO:0000256" key="4">
    <source>
        <dbReference type="ARBA" id="ARBA00038182"/>
    </source>
</evidence>
<name>W8BJF3_CERCA</name>
<dbReference type="KEGG" id="ccat:101459162"/>
<evidence type="ECO:0000313" key="17">
    <source>
        <dbReference type="Proteomes" id="UP000606786"/>
    </source>
</evidence>
<dbReference type="EC" id="2.3.1.87" evidence="5"/>
<dbReference type="PANTHER" id="PTHR20905:SF1">
    <property type="entry name" value="AT07410P-RELATED"/>
    <property type="match status" value="1"/>
</dbReference>
<protein>
    <recommendedName>
        <fullName evidence="5">aralkylamine N-acetyltransferase</fullName>
        <ecNumber evidence="5">2.3.1.87</ecNumber>
    </recommendedName>
</protein>
<dbReference type="InterPro" id="IPR016181">
    <property type="entry name" value="Acyl_CoA_acyltransferase"/>
</dbReference>
<reference evidence="16" key="1">
    <citation type="submission" date="2013-07" db="EMBL/GenBank/DDBJ databases">
        <authorList>
            <person name="Geib S."/>
        </authorList>
    </citation>
    <scope>NUCLEOTIDE SEQUENCE</scope>
</reference>
<evidence type="ECO:0000256" key="8">
    <source>
        <dbReference type="ARBA" id="ARBA00051284"/>
    </source>
</evidence>
<evidence type="ECO:0000256" key="10">
    <source>
        <dbReference type="ARBA" id="ARBA00051823"/>
    </source>
</evidence>
<dbReference type="PROSITE" id="PS51186">
    <property type="entry name" value="GNAT"/>
    <property type="match status" value="1"/>
</dbReference>
<comment type="pathway">
    <text evidence="3">Aromatic compound metabolism; melatonin biosynthesis; melatonin from serotonin: step 1/2.</text>
</comment>
<evidence type="ECO:0000256" key="1">
    <source>
        <dbReference type="ARBA" id="ARBA00022679"/>
    </source>
</evidence>
<comment type="catalytic activity">
    <reaction evidence="8">
        <text>serotonin + (5Z,8Z,11Z,14Z)-eicosatetraenoyl-CoA = N-[(5Z,8Z,11Z,14Z)-eicosatetraenoyl]-serotonin + CoA + H(+)</text>
        <dbReference type="Rhea" id="RHEA:51396"/>
        <dbReference type="ChEBI" id="CHEBI:15378"/>
        <dbReference type="ChEBI" id="CHEBI:57287"/>
        <dbReference type="ChEBI" id="CHEBI:57368"/>
        <dbReference type="ChEBI" id="CHEBI:132255"/>
        <dbReference type="ChEBI" id="CHEBI:350546"/>
    </reaction>
    <physiologicalReaction direction="left-to-right" evidence="8">
        <dbReference type="Rhea" id="RHEA:51397"/>
    </physiologicalReaction>
</comment>
<dbReference type="SUPFAM" id="SSF55729">
    <property type="entry name" value="Acyl-CoA N-acyltransferases (Nat)"/>
    <property type="match status" value="1"/>
</dbReference>
<evidence type="ECO:0000256" key="9">
    <source>
        <dbReference type="ARBA" id="ARBA00051711"/>
    </source>
</evidence>
<comment type="catalytic activity">
    <reaction evidence="10">
        <text>serotonin + (9Z)-octadecenoyl-CoA = N-(9Z-octadecenoyl)-serotonin + CoA + H(+)</text>
        <dbReference type="Rhea" id="RHEA:51392"/>
        <dbReference type="ChEBI" id="CHEBI:15378"/>
        <dbReference type="ChEBI" id="CHEBI:57287"/>
        <dbReference type="ChEBI" id="CHEBI:57387"/>
        <dbReference type="ChEBI" id="CHEBI:134064"/>
        <dbReference type="ChEBI" id="CHEBI:350546"/>
    </reaction>
    <physiologicalReaction direction="left-to-right" evidence="10">
        <dbReference type="Rhea" id="RHEA:51393"/>
    </physiologicalReaction>
</comment>
<evidence type="ECO:0000256" key="2">
    <source>
        <dbReference type="ARBA" id="ARBA00023315"/>
    </source>
</evidence>
<evidence type="ECO:0000256" key="13">
    <source>
        <dbReference type="ARBA" id="ARBA00052491"/>
    </source>
</evidence>
<sequence length="285" mass="32519">MEIQNLHDQAMLGNKRDFAKKDAIILEARYTLSDLYPIRRLTQRMDNVLNVTGVAQPKSAASAACPYVVEPITEKDNEAILSMLRRFFFKDEPLNNFLNLGDCKELEEYTLKCVKDNCSFKAVHNNGDLIGIFLNGLLKRPSPDAVPTEKASDSCQHQKFKKILSLFDRIEEKFNIFDLYPDTDVILDGKILSVNSDYRGLGIAGRLTERTLDYMKEHNIPLMHVLCSSHYSARVMEKLGFHEVYRLNYSDYKVNDEVVFTPAEPHVAARILVKELAEVNPKSTL</sequence>
<proteinExistence type="evidence at transcript level"/>
<dbReference type="EMBL" id="GAMC01013164">
    <property type="protein sequence ID" value="JAB93391.1"/>
    <property type="molecule type" value="mRNA"/>
</dbReference>
<dbReference type="AlphaFoldDB" id="W8BJF3"/>
<dbReference type="PANTHER" id="PTHR20905">
    <property type="entry name" value="N-ACETYLTRANSFERASE-RELATED"/>
    <property type="match status" value="1"/>
</dbReference>
<dbReference type="Gene3D" id="3.40.630.30">
    <property type="match status" value="1"/>
</dbReference>
<accession>W8BJF3</accession>
<comment type="catalytic activity">
    <reaction evidence="13">
        <text>serotonin + acetyl-CoA = N-acetylserotonin + CoA + H(+)</text>
        <dbReference type="Rhea" id="RHEA:25217"/>
        <dbReference type="ChEBI" id="CHEBI:15378"/>
        <dbReference type="ChEBI" id="CHEBI:17697"/>
        <dbReference type="ChEBI" id="CHEBI:57287"/>
        <dbReference type="ChEBI" id="CHEBI:57288"/>
        <dbReference type="ChEBI" id="CHEBI:350546"/>
        <dbReference type="EC" id="2.3.1.87"/>
    </reaction>
    <physiologicalReaction direction="left-to-right" evidence="13">
        <dbReference type="Rhea" id="RHEA:25218"/>
    </physiologicalReaction>
</comment>
<evidence type="ECO:0000313" key="16">
    <source>
        <dbReference type="EMBL" id="JAB93391.1"/>
    </source>
</evidence>
<dbReference type="CDD" id="cd04301">
    <property type="entry name" value="NAT_SF"/>
    <property type="match status" value="1"/>
</dbReference>
<comment type="similarity">
    <text evidence="4">Belongs to the acetyltransferase family. AANAT subfamily.</text>
</comment>
<dbReference type="InterPro" id="IPR000182">
    <property type="entry name" value="GNAT_dom"/>
</dbReference>
<keyword evidence="17" id="KW-1185">Reference proteome</keyword>
<evidence type="ECO:0000256" key="5">
    <source>
        <dbReference type="ARBA" id="ARBA00039114"/>
    </source>
</evidence>
<dbReference type="Proteomes" id="UP000606786">
    <property type="component" value="Unassembled WGS sequence"/>
</dbReference>
<evidence type="ECO:0000313" key="15">
    <source>
        <dbReference type="EMBL" id="CAD6998600.1"/>
    </source>
</evidence>
<dbReference type="Pfam" id="PF00583">
    <property type="entry name" value="Acetyltransf_1"/>
    <property type="match status" value="1"/>
</dbReference>
<gene>
    <name evidence="15" type="ORF">CCAP1982_LOCUS7175</name>
</gene>
<comment type="catalytic activity">
    <reaction evidence="7">
        <text>serotonin + octadecanoyl-CoA = N-octadecanoyl-serotonin + CoA + H(+)</text>
        <dbReference type="Rhea" id="RHEA:51400"/>
        <dbReference type="ChEBI" id="CHEBI:15378"/>
        <dbReference type="ChEBI" id="CHEBI:57287"/>
        <dbReference type="ChEBI" id="CHEBI:57394"/>
        <dbReference type="ChEBI" id="CHEBI:134065"/>
        <dbReference type="ChEBI" id="CHEBI:350546"/>
    </reaction>
    <physiologicalReaction direction="left-to-right" evidence="7">
        <dbReference type="Rhea" id="RHEA:51401"/>
    </physiologicalReaction>
</comment>
<dbReference type="FunFam" id="3.40.630.30:FF:000046">
    <property type="entry name" value="Dopamine N-acetyltransferase"/>
    <property type="match status" value="1"/>
</dbReference>
<evidence type="ECO:0000256" key="11">
    <source>
        <dbReference type="ARBA" id="ARBA00052178"/>
    </source>
</evidence>
<reference evidence="15" key="3">
    <citation type="submission" date="2020-11" db="EMBL/GenBank/DDBJ databases">
        <authorList>
            <person name="Whitehead M."/>
        </authorList>
    </citation>
    <scope>NUCLEOTIDE SEQUENCE</scope>
    <source>
        <strain evidence="15">EGII</strain>
    </source>
</reference>
<comment type="catalytic activity">
    <reaction evidence="9">
        <text>dopamine + acetyl-CoA = N-acetyldopamine + CoA + H(+)</text>
        <dbReference type="Rhea" id="RHEA:51388"/>
        <dbReference type="ChEBI" id="CHEBI:15378"/>
        <dbReference type="ChEBI" id="CHEBI:57287"/>
        <dbReference type="ChEBI" id="CHEBI:57288"/>
        <dbReference type="ChEBI" id="CHEBI:59905"/>
        <dbReference type="ChEBI" id="CHEBI:125678"/>
    </reaction>
    <physiologicalReaction direction="left-to-right" evidence="9">
        <dbReference type="Rhea" id="RHEA:51389"/>
    </physiologicalReaction>
</comment>
<dbReference type="EMBL" id="CAJHJT010000012">
    <property type="protein sequence ID" value="CAD6998600.1"/>
    <property type="molecule type" value="Genomic_DNA"/>
</dbReference>
<dbReference type="GO" id="GO:0004059">
    <property type="term" value="F:aralkylamine N-acetyltransferase activity"/>
    <property type="evidence" value="ECO:0007669"/>
    <property type="project" value="UniProtKB-EC"/>
</dbReference>
<comment type="catalytic activity">
    <reaction evidence="12">
        <text>dopamine + hexadecanoyl-CoA = N-hexadecanoyl-dopamine + CoA + H(+)</text>
        <dbReference type="Rhea" id="RHEA:51376"/>
        <dbReference type="ChEBI" id="CHEBI:15378"/>
        <dbReference type="ChEBI" id="CHEBI:57287"/>
        <dbReference type="ChEBI" id="CHEBI:57379"/>
        <dbReference type="ChEBI" id="CHEBI:59905"/>
        <dbReference type="ChEBI" id="CHEBI:134058"/>
    </reaction>
    <physiologicalReaction direction="left-to-right" evidence="12">
        <dbReference type="Rhea" id="RHEA:51377"/>
    </physiologicalReaction>
</comment>
<evidence type="ECO:0000259" key="14">
    <source>
        <dbReference type="PROSITE" id="PS51186"/>
    </source>
</evidence>
<keyword evidence="1" id="KW-0808">Transferase</keyword>
<comment type="catalytic activity">
    <reaction evidence="6">
        <text>dopamine + (9Z)-octadecenoyl-CoA = N-(9Z-octadecanoyl)-dopamine + CoA + H(+)</text>
        <dbReference type="Rhea" id="RHEA:51380"/>
        <dbReference type="ChEBI" id="CHEBI:15378"/>
        <dbReference type="ChEBI" id="CHEBI:31883"/>
        <dbReference type="ChEBI" id="CHEBI:57287"/>
        <dbReference type="ChEBI" id="CHEBI:57387"/>
        <dbReference type="ChEBI" id="CHEBI:59905"/>
    </reaction>
    <physiologicalReaction direction="left-to-right" evidence="6">
        <dbReference type="Rhea" id="RHEA:51381"/>
    </physiologicalReaction>
</comment>
<keyword evidence="2" id="KW-0012">Acyltransferase</keyword>
<reference evidence="16" key="2">
    <citation type="journal article" date="2014" name="BMC Genomics">
        <title>A genomic perspective to assessing quality of mass-reared SIT flies used in Mediterranean fruit fly (Ceratitis capitata) eradication in California.</title>
        <authorList>
            <person name="Calla B."/>
            <person name="Hall B."/>
            <person name="Hou S."/>
            <person name="Geib S.M."/>
        </authorList>
    </citation>
    <scope>NUCLEOTIDE SEQUENCE</scope>
</reference>
<feature type="domain" description="N-acetyltransferase" evidence="14">
    <location>
        <begin position="192"/>
        <end position="257"/>
    </location>
</feature>